<evidence type="ECO:0000313" key="1">
    <source>
        <dbReference type="EMBL" id="MDX6018256.1"/>
    </source>
</evidence>
<dbReference type="GeneID" id="88625518"/>
<evidence type="ECO:0000313" key="2">
    <source>
        <dbReference type="Proteomes" id="UP001272773"/>
    </source>
</evidence>
<proteinExistence type="predicted"/>
<sequence length="64" mass="6964">MAVTHFTGPINLKGLHYSPWLPLRKIAIQSSKLGAKPLRKLGLSLPLADSFTAKGKTSSKDKFT</sequence>
<accession>A0ABU4QFQ4</accession>
<dbReference type="EMBL" id="JAWXXR010000001">
    <property type="protein sequence ID" value="MDX6018256.1"/>
    <property type="molecule type" value="Genomic_DNA"/>
</dbReference>
<keyword evidence="2" id="KW-1185">Reference proteome</keyword>
<protein>
    <submittedName>
        <fullName evidence="1">Uncharacterized protein</fullName>
    </submittedName>
</protein>
<dbReference type="Proteomes" id="UP001272773">
    <property type="component" value="Unassembled WGS sequence"/>
</dbReference>
<comment type="caution">
    <text evidence="1">The sequence shown here is derived from an EMBL/GenBank/DDBJ whole genome shotgun (WGS) entry which is preliminary data.</text>
</comment>
<reference evidence="1 2" key="1">
    <citation type="submission" date="2023-11" db="EMBL/GenBank/DDBJ databases">
        <title>MicrobeMod: A computational toolkit for identifying prokaryotic methylation and restriction-modification with nanopore sequencing.</title>
        <authorList>
            <person name="Crits-Christoph A."/>
            <person name="Kang S.C."/>
            <person name="Lee H."/>
            <person name="Ostrov N."/>
        </authorList>
    </citation>
    <scope>NUCLEOTIDE SEQUENCE [LARGE SCALE GENOMIC DNA]</scope>
    <source>
        <strain evidence="1 2">ATCC BAA-2732</strain>
    </source>
</reference>
<dbReference type="RefSeq" id="WP_071476219.1">
    <property type="nucleotide sequence ID" value="NZ_JAKCOQ010000029.1"/>
</dbReference>
<name>A0ABU4QFQ4_9GAMM</name>
<gene>
    <name evidence="1" type="ORF">SIL79_18380</name>
</gene>
<organism evidence="1 2">
    <name type="scientific">Shewanella indica</name>
    <dbReference type="NCBI Taxonomy" id="768528"/>
    <lineage>
        <taxon>Bacteria</taxon>
        <taxon>Pseudomonadati</taxon>
        <taxon>Pseudomonadota</taxon>
        <taxon>Gammaproteobacteria</taxon>
        <taxon>Alteromonadales</taxon>
        <taxon>Shewanellaceae</taxon>
        <taxon>Shewanella</taxon>
    </lineage>
</organism>